<evidence type="ECO:0000256" key="4">
    <source>
        <dbReference type="ARBA" id="ARBA00023242"/>
    </source>
</evidence>
<evidence type="ECO:0000256" key="5">
    <source>
        <dbReference type="SAM" id="MobiDB-lite"/>
    </source>
</evidence>
<feature type="region of interest" description="Disordered" evidence="5">
    <location>
        <begin position="1454"/>
        <end position="1491"/>
    </location>
</feature>
<feature type="compositionally biased region" description="Basic and acidic residues" evidence="5">
    <location>
        <begin position="965"/>
        <end position="977"/>
    </location>
</feature>
<feature type="region of interest" description="Disordered" evidence="5">
    <location>
        <begin position="527"/>
        <end position="560"/>
    </location>
</feature>
<dbReference type="GO" id="GO:0003677">
    <property type="term" value="F:DNA binding"/>
    <property type="evidence" value="ECO:0007669"/>
    <property type="project" value="UniProtKB-KW"/>
</dbReference>
<name>A0AAV1PJR8_SCOSC</name>
<dbReference type="EMBL" id="CAWUFR010000195">
    <property type="protein sequence ID" value="CAK6972202.1"/>
    <property type="molecule type" value="Genomic_DNA"/>
</dbReference>
<sequence length="2018" mass="223403">MATVPCSKCTAERKGFRRELDSWRHTLIHCVGFESILEGIYGSLLLRDLNLFDDCENEEVDDWSPEATCSSCSFCNLPLDKLCDQVPAATSPLSSPSDYSPCQAPTISESSQTAHRFLQAVFHKKDVPLGCDSNIPLIAQELMKKMIHQFAMEYASKCLLHTSTNGVTTRTSSPLSETSDAPLDLTVSRTQEEKEKEPETDGVLDLSNRPSVCSATSASSSSPNHKASGCLLPSYIEELGDLGQREKTCHQKSALDAVFSSLCPAHRSLLYQILKLAHQEKLPPFFNCRPVGQTESHFCNCGVNPQDKVSPLAVPFSECKAHNNSSYYPSTDCDHQGHVNTMYDLGDSKSSCSIHHYPLKDCKSEAPLASSYCCVQRCMMDTYTVLCPKRLHRISCPGLAVDRINNIMCSFASTPSLSKSPPLCTPSANIGPSSSICCNHHNPHPCPCYSNHTCLTQVRNTIERKVEVGDPPCPVLKREQSPSPPPLSPIPSDISKKTDEKPPSLLHHRQEEEDDLLVKNGPLNETHQEADDKATQEALKCKTPRSSQAEQNPGGTSLQDVVNRFSEKLETIRPLEKDPPLASTATYVSEKEQPQSPSTSQNLQFHADAHLTEIITTVLHTGSASDYNLSELFNRHDSKEPKSPNTRSRRRQEVLAAMATPTDDASTRRHTLQIKRELAMFDQSYSRRKVPLAKRARLKDGNSATVTTSNTSSDSNLVKEESKREMELGLENKIVGEGPLNMLSAVSDRDEVKEEIQTVIVTEEIQIIKAEEKEREISNEEKDPALSGTQIPTPGLQSKYRNQSSKGDSVLSQGLTVSTTSATQCGKPCKKDIKGSNDRNHESAPSGQSSKSDNRPGKNRRTPNRERQKCNSNHSMKARTSRRNIVPPQRFSSYVTEPRKMFFVACFSESIFNQRTRQDKDKGQTSSTLDALSRNSDTKDTQLESRCEEPLSSPEPTGELAFESTQREKCGALESKDQSQVFPRTAAAKEKSKKNCSDNKTDGSDSAAKPFGRLRSSPKRLQLSTASRKPKTPSNMDVTSQSATSVESPLTSPIQYTSPIKLMFVSPVKDKEGVKYSLKSAGSGSSAHGDESFDPCEESSWCGTPEKKKSQSNASPRSKSVSSPLKSATSPSKSARSPTKSASSPAKSASSPSKSASSPAKSASSPAKSASSPSKSASSPAKSASSPAKSASSPAKSASSPKSVSSSPKIGSRRSGEGTPTKRIAGTENQRSSGDLLSFHETTPPKRRPGRPKKLGPQLEQKVKRPIGRPRKEKAVVPEVGAKTVNGKSDLASDTDENVNKNLKITVVYGRSRRNKRMVSESFDQLQTEFNDAWQAVGLKSDLGILMHNSKISPGSIKTASTQSSGELSFVGPVKESAPHSSSNLKCQKRDDGIPSRKPGRPAKVKISGISVTVTTVSPKQRKIQINKDTRRSPETLIHKKTLLPEFRSAKEPWTISRQSTSKISQTVEGIEKKDESKDKQQNQPVAVRHSMRVRKPSIYFLHAVATSTSRSYSHSNALLRRSKQLLLNKASNERKQGEQQGSVETSGEKRQHCGREKKNISQDLNRVAGVSVDSIYTPQETLRWWAASAEEKSMNQELARRIRLISDTWVSDTAENQEEIGLNSKLGTDGNSSFTRKSKHSSVVRSLFDCSPNKPRSCSMQQLCSWFMQTTETQSLGIVKKTSSRNPYELMHFPRSANIKSVCHSPQAERLRKHIKKFAKTVPKSPFQHEQAQKRLRKRYKTPPSAHNIRRQLFTSRFPKHRTNQEAQWFKGRAFGKYQAVLFRARTRFLTRKERERWHMRQKNNKNIKLTTRSSHGHLVTGLKLKHKVLRKKSAKDQLSNCLENSSATGSVNQTKEPVDVPKEQNLCSKAWSPETLKECRVFLRKINSPDNESAEEEWDSCTVTLDDGSPSAYVFAGRERELVGVVKTVKENRKRSMSRRTASREREGSAPKSVKEQNEMPGGRQKGKYESPGVVSTEPPQPQPAKMLRQSRMRGLTGPRWCDFVFGNYHHLLNIT</sequence>
<keyword evidence="4" id="KW-0539">Nucleus</keyword>
<feature type="compositionally biased region" description="Low complexity" evidence="5">
    <location>
        <begin position="211"/>
        <end position="226"/>
    </location>
</feature>
<feature type="region of interest" description="Disordered" evidence="5">
    <location>
        <begin position="1373"/>
        <end position="1403"/>
    </location>
</feature>
<feature type="compositionally biased region" description="Basic and acidic residues" evidence="5">
    <location>
        <begin position="1547"/>
        <end position="1561"/>
    </location>
</feature>
<feature type="compositionally biased region" description="Basic and acidic residues" evidence="5">
    <location>
        <begin position="987"/>
        <end position="1003"/>
    </location>
</feature>
<dbReference type="GO" id="GO:0006357">
    <property type="term" value="P:regulation of transcription by RNA polymerase II"/>
    <property type="evidence" value="ECO:0007669"/>
    <property type="project" value="TreeGrafter"/>
</dbReference>
<feature type="compositionally biased region" description="Basic and acidic residues" evidence="5">
    <location>
        <begin position="936"/>
        <end position="949"/>
    </location>
</feature>
<feature type="compositionally biased region" description="Polar residues" evidence="5">
    <location>
        <begin position="787"/>
        <end position="824"/>
    </location>
</feature>
<feature type="region of interest" description="Disordered" evidence="5">
    <location>
        <begin position="1933"/>
        <end position="1990"/>
    </location>
</feature>
<dbReference type="InterPro" id="IPR028104">
    <property type="entry name" value="DUF4553"/>
</dbReference>
<feature type="compositionally biased region" description="Polar residues" evidence="5">
    <location>
        <begin position="166"/>
        <end position="179"/>
    </location>
</feature>
<comment type="caution">
    <text evidence="6">The sequence shown here is derived from an EMBL/GenBank/DDBJ whole genome shotgun (WGS) entry which is preliminary data.</text>
</comment>
<keyword evidence="2" id="KW-0238">DNA-binding</keyword>
<proteinExistence type="predicted"/>
<keyword evidence="7" id="KW-1185">Reference proteome</keyword>
<feature type="compositionally biased region" description="Polar residues" evidence="5">
    <location>
        <begin position="544"/>
        <end position="560"/>
    </location>
</feature>
<feature type="compositionally biased region" description="Low complexity" evidence="5">
    <location>
        <begin position="1126"/>
        <end position="1209"/>
    </location>
</feature>
<dbReference type="PANTHER" id="PTHR21545">
    <property type="entry name" value="TRANSCRIPTION FACTOR MLR1/2"/>
    <property type="match status" value="1"/>
</dbReference>
<feature type="region of interest" description="Disordered" evidence="5">
    <location>
        <begin position="915"/>
        <end position="1060"/>
    </location>
</feature>
<feature type="region of interest" description="Disordered" evidence="5">
    <location>
        <begin position="469"/>
        <end position="504"/>
    </location>
</feature>
<feature type="compositionally biased region" description="Polar residues" evidence="5">
    <location>
        <begin position="1022"/>
        <end position="1058"/>
    </location>
</feature>
<feature type="region of interest" description="Disordered" evidence="5">
    <location>
        <begin position="1078"/>
        <end position="1293"/>
    </location>
</feature>
<dbReference type="PANTHER" id="PTHR21545:SF10">
    <property type="entry name" value="LIGAND-DEPENDENT NUCLEAR RECEPTOR COREPRESSOR-LIKE PROTEIN"/>
    <property type="match status" value="1"/>
</dbReference>
<feature type="region of interest" description="Disordered" evidence="5">
    <location>
        <begin position="772"/>
        <end position="891"/>
    </location>
</feature>
<dbReference type="Proteomes" id="UP001314229">
    <property type="component" value="Unassembled WGS sequence"/>
</dbReference>
<keyword evidence="1" id="KW-0805">Transcription regulation</keyword>
<feature type="compositionally biased region" description="Basic and acidic residues" evidence="5">
    <location>
        <begin position="190"/>
        <end position="199"/>
    </location>
</feature>
<feature type="compositionally biased region" description="Polar residues" evidence="5">
    <location>
        <begin position="1111"/>
        <end position="1125"/>
    </location>
</feature>
<evidence type="ECO:0000313" key="7">
    <source>
        <dbReference type="Proteomes" id="UP001314229"/>
    </source>
</evidence>
<organism evidence="6 7">
    <name type="scientific">Scomber scombrus</name>
    <name type="common">Atlantic mackerel</name>
    <name type="synonym">Scomber vernalis</name>
    <dbReference type="NCBI Taxonomy" id="13677"/>
    <lineage>
        <taxon>Eukaryota</taxon>
        <taxon>Metazoa</taxon>
        <taxon>Chordata</taxon>
        <taxon>Craniata</taxon>
        <taxon>Vertebrata</taxon>
        <taxon>Euteleostomi</taxon>
        <taxon>Actinopterygii</taxon>
        <taxon>Neopterygii</taxon>
        <taxon>Teleostei</taxon>
        <taxon>Neoteleostei</taxon>
        <taxon>Acanthomorphata</taxon>
        <taxon>Pelagiaria</taxon>
        <taxon>Scombriformes</taxon>
        <taxon>Scombridae</taxon>
        <taxon>Scomber</taxon>
    </lineage>
</organism>
<feature type="compositionally biased region" description="Basic and acidic residues" evidence="5">
    <location>
        <begin position="1470"/>
        <end position="1481"/>
    </location>
</feature>
<feature type="region of interest" description="Disordered" evidence="5">
    <location>
        <begin position="166"/>
        <end position="226"/>
    </location>
</feature>
<feature type="compositionally biased region" description="Basic and acidic residues" evidence="5">
    <location>
        <begin position="1944"/>
        <end position="1960"/>
    </location>
</feature>
<feature type="compositionally biased region" description="Polar residues" evidence="5">
    <location>
        <begin position="924"/>
        <end position="935"/>
    </location>
</feature>
<keyword evidence="3" id="KW-0804">Transcription</keyword>
<accession>A0AAV1PJR8</accession>
<feature type="region of interest" description="Disordered" evidence="5">
    <location>
        <begin position="1532"/>
        <end position="1561"/>
    </location>
</feature>
<reference evidence="6 7" key="1">
    <citation type="submission" date="2024-01" db="EMBL/GenBank/DDBJ databases">
        <authorList>
            <person name="Alioto T."/>
            <person name="Alioto T."/>
            <person name="Gomez Garrido J."/>
        </authorList>
    </citation>
    <scope>NUCLEOTIDE SEQUENCE [LARGE SCALE GENOMIC DNA]</scope>
</reference>
<feature type="compositionally biased region" description="Basic residues" evidence="5">
    <location>
        <begin position="1245"/>
        <end position="1254"/>
    </location>
</feature>
<feature type="compositionally biased region" description="Polar residues" evidence="5">
    <location>
        <begin position="1456"/>
        <end position="1468"/>
    </location>
</feature>
<evidence type="ECO:0000313" key="6">
    <source>
        <dbReference type="EMBL" id="CAK6972202.1"/>
    </source>
</evidence>
<evidence type="ECO:0000256" key="3">
    <source>
        <dbReference type="ARBA" id="ARBA00023163"/>
    </source>
</evidence>
<gene>
    <name evidence="6" type="ORF">FSCOSCO3_A013815</name>
</gene>
<feature type="compositionally biased region" description="Basic and acidic residues" evidence="5">
    <location>
        <begin position="772"/>
        <end position="784"/>
    </location>
</feature>
<dbReference type="GO" id="GO:0005634">
    <property type="term" value="C:nucleus"/>
    <property type="evidence" value="ECO:0007669"/>
    <property type="project" value="TreeGrafter"/>
</dbReference>
<dbReference type="Pfam" id="PF15090">
    <property type="entry name" value="DUF4553"/>
    <property type="match status" value="1"/>
</dbReference>
<feature type="region of interest" description="Disordered" evidence="5">
    <location>
        <begin position="1723"/>
        <end position="1744"/>
    </location>
</feature>
<protein>
    <submittedName>
        <fullName evidence="6">Uncharacterized protein LOC128370268</fullName>
    </submittedName>
</protein>
<evidence type="ECO:0000256" key="2">
    <source>
        <dbReference type="ARBA" id="ARBA00023125"/>
    </source>
</evidence>
<feature type="compositionally biased region" description="Basic and acidic residues" evidence="5">
    <location>
        <begin position="829"/>
        <end position="842"/>
    </location>
</feature>
<evidence type="ECO:0000256" key="1">
    <source>
        <dbReference type="ARBA" id="ARBA00023015"/>
    </source>
</evidence>